<dbReference type="Proteomes" id="UP001302367">
    <property type="component" value="Chromosome 4"/>
</dbReference>
<dbReference type="PANTHER" id="PTHR10039:SF10">
    <property type="entry name" value="NACHT DOMAIN-CONTAINING PROTEIN"/>
    <property type="match status" value="1"/>
</dbReference>
<gene>
    <name evidence="4" type="ORF">RHO25_007085</name>
</gene>
<dbReference type="InterPro" id="IPR027417">
    <property type="entry name" value="P-loop_NTPase"/>
</dbReference>
<name>A0ABZ0NSE2_CERBT</name>
<reference evidence="4 5" key="1">
    <citation type="submission" date="2023-09" db="EMBL/GenBank/DDBJ databases">
        <title>Complete-Gapless Cercospora beticola genome.</title>
        <authorList>
            <person name="Wyatt N.A."/>
            <person name="Spanner R.E."/>
            <person name="Bolton M.D."/>
        </authorList>
    </citation>
    <scope>NUCLEOTIDE SEQUENCE [LARGE SCALE GENOMIC DNA]</scope>
    <source>
        <strain evidence="4">Cb09-40</strain>
    </source>
</reference>
<dbReference type="Gene3D" id="3.40.50.300">
    <property type="entry name" value="P-loop containing nucleotide triphosphate hydrolases"/>
    <property type="match status" value="1"/>
</dbReference>
<feature type="region of interest" description="Disordered" evidence="2">
    <location>
        <begin position="809"/>
        <end position="829"/>
    </location>
</feature>
<dbReference type="Pfam" id="PF24883">
    <property type="entry name" value="NPHP3_N"/>
    <property type="match status" value="1"/>
</dbReference>
<accession>A0ABZ0NSE2</accession>
<dbReference type="RefSeq" id="XP_023452717.2">
    <property type="nucleotide sequence ID" value="XM_023597864.2"/>
</dbReference>
<dbReference type="GeneID" id="35428950"/>
<organism evidence="4 5">
    <name type="scientific">Cercospora beticola</name>
    <name type="common">Sugarbeet leaf spot fungus</name>
    <dbReference type="NCBI Taxonomy" id="122368"/>
    <lineage>
        <taxon>Eukaryota</taxon>
        <taxon>Fungi</taxon>
        <taxon>Dikarya</taxon>
        <taxon>Ascomycota</taxon>
        <taxon>Pezizomycotina</taxon>
        <taxon>Dothideomycetes</taxon>
        <taxon>Dothideomycetidae</taxon>
        <taxon>Mycosphaerellales</taxon>
        <taxon>Mycosphaerellaceae</taxon>
        <taxon>Cercospora</taxon>
    </lineage>
</organism>
<evidence type="ECO:0000256" key="1">
    <source>
        <dbReference type="ARBA" id="ARBA00022737"/>
    </source>
</evidence>
<evidence type="ECO:0000313" key="4">
    <source>
        <dbReference type="EMBL" id="WPB02450.1"/>
    </source>
</evidence>
<dbReference type="InterPro" id="IPR056884">
    <property type="entry name" value="NPHP3-like_N"/>
</dbReference>
<dbReference type="EMBL" id="CP134187">
    <property type="protein sequence ID" value="WPB02450.1"/>
    <property type="molecule type" value="Genomic_DNA"/>
</dbReference>
<dbReference type="PANTHER" id="PTHR10039">
    <property type="entry name" value="AMELOGENIN"/>
    <property type="match status" value="1"/>
</dbReference>
<evidence type="ECO:0000256" key="2">
    <source>
        <dbReference type="SAM" id="MobiDB-lite"/>
    </source>
</evidence>
<evidence type="ECO:0000313" key="5">
    <source>
        <dbReference type="Proteomes" id="UP001302367"/>
    </source>
</evidence>
<sequence length="829" mass="94081">MKDSDISQMEGLNVAQLFEQLEITDERAMQDDAFLRGVKFLRSIQVPLENFKLALDLASPLTSLEPTSLTVCGVIRSVTAIAISLATADLDFAKQIGEMLENMRYIDDCDTFGRRTKQPEVHKALVLVYVKILEFYNVALDVLAKKGTGLLLKLLQEKERLPEIVQDFLKHADALGRLVTNATLEITADIRDILTQFEIYQWLGRDKMDRQSELHAQMRELRRADFDSAYARNRRYSSPGEEACAFLLTDETFMQWYASLSVQHLAILGEMGCGKSALVAFLIDELRRRNEHLLPNPKICYYYCLDDGTGQIASILSVLILQLLEQLPGMKLTFYEWYKKNSGTNPANDGSMLEEFLRMVIIPLDRSLYIIVDGLDECVQATKRTLLRFLEELARSNSRLKILLCSRPYHLLQLDATLKLQILPLDRRDRLISRHIVDKQLWHLSEEIREVIAEHLSANACGSAIWIKMMTDLIELEGYTTLPLIQQFLRKMALPGPLSRLYDEVLSRCAVNAERREHVTLALWILAAVRRPLSIAELAFAVALGLAPSNITTVAALSEMVDEDRTLNMIRPFIAQIDHCDHKKRQIRLLHQSIKDYIVEKLDPEEHIASHAAGPNLCTQLLVGQVAQHTEKCVLNICVRYLLLDEVGTTNLFSQRQCAIDALPQETDLFEDDIAGAVDFTKDCTWDQWEANMIRYDPAERGFGEFFAYAACHWVEHLGSIDAEHLPSLADVERLCSARFPFDPTLHDPLSIVSLYGSEAVLSGMLERPLVRDRYHANTAMRAAEQVLRWSPPERVLVLMRSLRARLDGRGSGVDTSDATAIRQDLSRA</sequence>
<keyword evidence="1" id="KW-0677">Repeat</keyword>
<evidence type="ECO:0000259" key="3">
    <source>
        <dbReference type="Pfam" id="PF24883"/>
    </source>
</evidence>
<dbReference type="SUPFAM" id="SSF52540">
    <property type="entry name" value="P-loop containing nucleoside triphosphate hydrolases"/>
    <property type="match status" value="1"/>
</dbReference>
<proteinExistence type="predicted"/>
<protein>
    <recommendedName>
        <fullName evidence="3">Nephrocystin 3-like N-terminal domain-containing protein</fullName>
    </recommendedName>
</protein>
<feature type="domain" description="Nephrocystin 3-like N-terminal" evidence="3">
    <location>
        <begin position="244"/>
        <end position="407"/>
    </location>
</feature>
<keyword evidence="5" id="KW-1185">Reference proteome</keyword>